<dbReference type="Proteomes" id="UP000649617">
    <property type="component" value="Unassembled WGS sequence"/>
</dbReference>
<name>A0A812X6J3_SYMPI</name>
<comment type="caution">
    <text evidence="1">The sequence shown here is derived from an EMBL/GenBank/DDBJ whole genome shotgun (WGS) entry which is preliminary data.</text>
</comment>
<evidence type="ECO:0000313" key="2">
    <source>
        <dbReference type="Proteomes" id="UP000649617"/>
    </source>
</evidence>
<gene>
    <name evidence="1" type="ORF">SPIL2461_LOCUS20140</name>
</gene>
<keyword evidence="2" id="KW-1185">Reference proteome</keyword>
<feature type="non-terminal residue" evidence="1">
    <location>
        <position position="1"/>
    </location>
</feature>
<organism evidence="1 2">
    <name type="scientific">Symbiodinium pilosum</name>
    <name type="common">Dinoflagellate</name>
    <dbReference type="NCBI Taxonomy" id="2952"/>
    <lineage>
        <taxon>Eukaryota</taxon>
        <taxon>Sar</taxon>
        <taxon>Alveolata</taxon>
        <taxon>Dinophyceae</taxon>
        <taxon>Suessiales</taxon>
        <taxon>Symbiodiniaceae</taxon>
        <taxon>Symbiodinium</taxon>
    </lineage>
</organism>
<dbReference type="AlphaFoldDB" id="A0A812X6J3"/>
<protein>
    <submittedName>
        <fullName evidence="1">Uncharacterized protein</fullName>
    </submittedName>
</protein>
<evidence type="ECO:0000313" key="1">
    <source>
        <dbReference type="EMBL" id="CAE7710601.1"/>
    </source>
</evidence>
<dbReference type="OrthoDB" id="445225at2759"/>
<feature type="non-terminal residue" evidence="1">
    <location>
        <position position="63"/>
    </location>
</feature>
<sequence length="63" mass="7145">RFLCAALHEDAEKIRPLLTGSFVWWERLVTLDLAKTLELGNSGLKRGLCRSLAEDGTMWIVED</sequence>
<accession>A0A812X6J3</accession>
<dbReference type="EMBL" id="CAJNIZ010045105">
    <property type="protein sequence ID" value="CAE7710601.1"/>
    <property type="molecule type" value="Genomic_DNA"/>
</dbReference>
<reference evidence="1" key="1">
    <citation type="submission" date="2021-02" db="EMBL/GenBank/DDBJ databases">
        <authorList>
            <person name="Dougan E. K."/>
            <person name="Rhodes N."/>
            <person name="Thang M."/>
            <person name="Chan C."/>
        </authorList>
    </citation>
    <scope>NUCLEOTIDE SEQUENCE</scope>
</reference>
<proteinExistence type="predicted"/>